<protein>
    <submittedName>
        <fullName evidence="1">Uncharacterized protein</fullName>
    </submittedName>
</protein>
<accession>A0A6J4Q7M2</accession>
<sequence length="44" mass="5016">MMSENPGHKVPWLYAVKAAYTFFDRDEVAPNVCGKGTGNWQWRG</sequence>
<proteinExistence type="predicted"/>
<evidence type="ECO:0000313" key="1">
    <source>
        <dbReference type="EMBL" id="CAA9437044.1"/>
    </source>
</evidence>
<gene>
    <name evidence="1" type="ORF">AVDCRST_MAG28-39</name>
</gene>
<reference evidence="1" key="1">
    <citation type="submission" date="2020-02" db="EMBL/GenBank/DDBJ databases">
        <authorList>
            <person name="Meier V. D."/>
        </authorList>
    </citation>
    <scope>NUCLEOTIDE SEQUENCE</scope>
    <source>
        <strain evidence="1">AVDCRST_MAG28</strain>
    </source>
</reference>
<dbReference type="EMBL" id="CADCVE010000005">
    <property type="protein sequence ID" value="CAA9437044.1"/>
    <property type="molecule type" value="Genomic_DNA"/>
</dbReference>
<name>A0A6J4Q7M2_9ACTN</name>
<organism evidence="1">
    <name type="scientific">uncultured Rubrobacteraceae bacterium</name>
    <dbReference type="NCBI Taxonomy" id="349277"/>
    <lineage>
        <taxon>Bacteria</taxon>
        <taxon>Bacillati</taxon>
        <taxon>Actinomycetota</taxon>
        <taxon>Rubrobacteria</taxon>
        <taxon>Rubrobacterales</taxon>
        <taxon>Rubrobacteraceae</taxon>
        <taxon>environmental samples</taxon>
    </lineage>
</organism>
<dbReference type="AlphaFoldDB" id="A0A6J4Q7M2"/>